<evidence type="ECO:0000313" key="5">
    <source>
        <dbReference type="EMBL" id="MBD2694592.1"/>
    </source>
</evidence>
<evidence type="ECO:0000259" key="4">
    <source>
        <dbReference type="Pfam" id="PF13302"/>
    </source>
</evidence>
<dbReference type="Gene3D" id="3.40.630.30">
    <property type="match status" value="1"/>
</dbReference>
<dbReference type="Pfam" id="PF13302">
    <property type="entry name" value="Acetyltransf_3"/>
    <property type="match status" value="1"/>
</dbReference>
<reference evidence="5 6" key="1">
    <citation type="journal article" date="2020" name="ISME J.">
        <title>Comparative genomics reveals insights into cyanobacterial evolution and habitat adaptation.</title>
        <authorList>
            <person name="Chen M.Y."/>
            <person name="Teng W.K."/>
            <person name="Zhao L."/>
            <person name="Hu C.X."/>
            <person name="Zhou Y.K."/>
            <person name="Han B.P."/>
            <person name="Song L.R."/>
            <person name="Shu W.S."/>
        </authorList>
    </citation>
    <scope>NUCLEOTIDE SEQUENCE [LARGE SCALE GENOMIC DNA]</scope>
    <source>
        <strain evidence="5 6">FACHB-362</strain>
    </source>
</reference>
<organism evidence="5 6">
    <name type="scientific">Anabaena catenula FACHB-362</name>
    <dbReference type="NCBI Taxonomy" id="2692877"/>
    <lineage>
        <taxon>Bacteria</taxon>
        <taxon>Bacillati</taxon>
        <taxon>Cyanobacteriota</taxon>
        <taxon>Cyanophyceae</taxon>
        <taxon>Nostocales</taxon>
        <taxon>Nostocaceae</taxon>
        <taxon>Anabaena</taxon>
    </lineage>
</organism>
<keyword evidence="2" id="KW-0012">Acyltransferase</keyword>
<keyword evidence="1" id="KW-0808">Transferase</keyword>
<proteinExistence type="inferred from homology"/>
<dbReference type="PANTHER" id="PTHR43792">
    <property type="entry name" value="GNAT FAMILY, PUTATIVE (AFU_ORTHOLOGUE AFUA_3G00765)-RELATED-RELATED"/>
    <property type="match status" value="1"/>
</dbReference>
<dbReference type="EMBL" id="JACJTQ010000053">
    <property type="protein sequence ID" value="MBD2694592.1"/>
    <property type="molecule type" value="Genomic_DNA"/>
</dbReference>
<dbReference type="SUPFAM" id="SSF55729">
    <property type="entry name" value="Acyl-CoA N-acyltransferases (Nat)"/>
    <property type="match status" value="1"/>
</dbReference>
<dbReference type="RefSeq" id="WP_190908742.1">
    <property type="nucleotide sequence ID" value="NZ_JACJTQ010000053.1"/>
</dbReference>
<gene>
    <name evidence="5" type="ORF">H6G68_23070</name>
</gene>
<evidence type="ECO:0000313" key="6">
    <source>
        <dbReference type="Proteomes" id="UP000660381"/>
    </source>
</evidence>
<dbReference type="InterPro" id="IPR051531">
    <property type="entry name" value="N-acetyltransferase"/>
</dbReference>
<keyword evidence="6" id="KW-1185">Reference proteome</keyword>
<accession>A0ABR8J8A2</accession>
<comment type="similarity">
    <text evidence="3">Belongs to the acetyltransferase family. RimJ subfamily.</text>
</comment>
<comment type="caution">
    <text evidence="5">The sequence shown here is derived from an EMBL/GenBank/DDBJ whole genome shotgun (WGS) entry which is preliminary data.</text>
</comment>
<evidence type="ECO:0000256" key="2">
    <source>
        <dbReference type="ARBA" id="ARBA00023315"/>
    </source>
</evidence>
<feature type="domain" description="N-acetyltransferase" evidence="4">
    <location>
        <begin position="15"/>
        <end position="161"/>
    </location>
</feature>
<dbReference type="PANTHER" id="PTHR43792:SF8">
    <property type="entry name" value="[RIBOSOMAL PROTEIN US5]-ALANINE N-ACETYLTRANSFERASE"/>
    <property type="match status" value="1"/>
</dbReference>
<sequence length="194" mass="22404">MENEIFKYPIIETERLVLKLPSADAAPHLLTYVQDNVEHFAPWSPPRSEKYYTEGLWKEKLSASQNDFRQGKALELVIFSKEDPSGSVVGQCNFTRIMRGPFQACYLGYNLDYRAVGHGYMFEALKGAIGYVFNELKLHRIMANYIPTNGRSAKLLRRLNFLTDGYSRDYLFIAGRWQDHILTSLTNYEMKTPS</sequence>
<evidence type="ECO:0000256" key="3">
    <source>
        <dbReference type="ARBA" id="ARBA00038502"/>
    </source>
</evidence>
<name>A0ABR8J8A2_9NOST</name>
<dbReference type="InterPro" id="IPR000182">
    <property type="entry name" value="GNAT_dom"/>
</dbReference>
<dbReference type="Proteomes" id="UP000660381">
    <property type="component" value="Unassembled WGS sequence"/>
</dbReference>
<evidence type="ECO:0000256" key="1">
    <source>
        <dbReference type="ARBA" id="ARBA00022679"/>
    </source>
</evidence>
<protein>
    <submittedName>
        <fullName evidence="5">GNAT family N-acetyltransferase</fullName>
    </submittedName>
</protein>
<dbReference type="InterPro" id="IPR016181">
    <property type="entry name" value="Acyl_CoA_acyltransferase"/>
</dbReference>